<dbReference type="RefSeq" id="WP_054532754.1">
    <property type="nucleotide sequence ID" value="NZ_LGKP01000005.1"/>
</dbReference>
<protein>
    <recommendedName>
        <fullName evidence="1">DUF6602 domain-containing protein</fullName>
    </recommendedName>
</protein>
<dbReference type="OrthoDB" id="337432at2"/>
<dbReference type="EMBL" id="LGKP01000005">
    <property type="protein sequence ID" value="KPL91456.1"/>
    <property type="molecule type" value="Genomic_DNA"/>
</dbReference>
<organism evidence="2 3">
    <name type="scientific">Herpetosiphon geysericola</name>
    <dbReference type="NCBI Taxonomy" id="70996"/>
    <lineage>
        <taxon>Bacteria</taxon>
        <taxon>Bacillati</taxon>
        <taxon>Chloroflexota</taxon>
        <taxon>Chloroflexia</taxon>
        <taxon>Herpetosiphonales</taxon>
        <taxon>Herpetosiphonaceae</taxon>
        <taxon>Herpetosiphon</taxon>
    </lineage>
</organism>
<keyword evidence="3" id="KW-1185">Reference proteome</keyword>
<dbReference type="AlphaFoldDB" id="A0A0P6YLF5"/>
<evidence type="ECO:0000313" key="2">
    <source>
        <dbReference type="EMBL" id="KPL91456.1"/>
    </source>
</evidence>
<accession>A0A0P6YLF5</accession>
<dbReference type="STRING" id="70996.SE18_02055"/>
<comment type="caution">
    <text evidence="2">The sequence shown here is derived from an EMBL/GenBank/DDBJ whole genome shotgun (WGS) entry which is preliminary data.</text>
</comment>
<evidence type="ECO:0000313" key="3">
    <source>
        <dbReference type="Proteomes" id="UP000050277"/>
    </source>
</evidence>
<feature type="domain" description="DUF6602" evidence="1">
    <location>
        <begin position="25"/>
        <end position="127"/>
    </location>
</feature>
<sequence>MNDWSLSKLLSNLHQDIERKLAIARESFVHPSTKGDASEGIWIELFQKYLPKRYRVEKGHIVDSNGKFSNQIDIVIFDRQYTPLIFDFQGQLIIPAESVYGVFEAKQTINASLVAYAKDKLASVRTLHRTSLPIPHAGGTYEPKKPLPILGGILTFDSDWSPPLGKSLSEALKPIDHNERLDFGCIAAHGFFTCDDAGCYTFNTGEKSATAFLLELIARLQNVATVPMIDIRAYAQWLVEDK</sequence>
<dbReference type="CDD" id="cd21411">
    <property type="entry name" value="NucC"/>
    <property type="match status" value="1"/>
</dbReference>
<dbReference type="Proteomes" id="UP000050277">
    <property type="component" value="Unassembled WGS sequence"/>
</dbReference>
<dbReference type="Pfam" id="PF20247">
    <property type="entry name" value="DUF6602"/>
    <property type="match status" value="1"/>
</dbReference>
<gene>
    <name evidence="2" type="ORF">SE18_02055</name>
</gene>
<evidence type="ECO:0000259" key="1">
    <source>
        <dbReference type="Pfam" id="PF20247"/>
    </source>
</evidence>
<reference evidence="2 3" key="1">
    <citation type="submission" date="2015-07" db="EMBL/GenBank/DDBJ databases">
        <title>Whole genome sequence of Herpetosiphon geysericola DSM 7119.</title>
        <authorList>
            <person name="Hemp J."/>
            <person name="Ward L.M."/>
            <person name="Pace L.A."/>
            <person name="Fischer W.W."/>
        </authorList>
    </citation>
    <scope>NUCLEOTIDE SEQUENCE [LARGE SCALE GENOMIC DNA]</scope>
    <source>
        <strain evidence="2 3">DSM 7119</strain>
    </source>
</reference>
<name>A0A0P6YLF5_9CHLR</name>
<dbReference type="InterPro" id="IPR046537">
    <property type="entry name" value="DUF6602"/>
</dbReference>
<proteinExistence type="predicted"/>